<accession>A0AAV3JPH6</accession>
<reference evidence="1 2" key="1">
    <citation type="journal article" date="2013" name="Genome Announc.">
        <title>Multiple genome sequences of Helicobacter pylori strains of diverse disease and antibiotic resistance backgrounds from Malaysia.</title>
        <authorList>
            <person name="Rehvathy V."/>
            <person name="Tan M.H."/>
            <person name="Gunaletchumy S.P."/>
            <person name="Teh X."/>
            <person name="Wang S."/>
            <person name="Baybayan P."/>
            <person name="Singh S."/>
            <person name="Ashby M."/>
            <person name="Kaakoush N.O."/>
            <person name="Mitchell H.M."/>
            <person name="Croft L.J."/>
            <person name="Goh K.L."/>
            <person name="Loke M.F."/>
            <person name="Vadivelu J."/>
        </authorList>
    </citation>
    <scope>NUCLEOTIDE SEQUENCE [LARGE SCALE GENOMIC DNA]</scope>
    <source>
        <strain evidence="1 2">UM038</strain>
    </source>
</reference>
<proteinExistence type="predicted"/>
<organism evidence="1 2">
    <name type="scientific">Helicobacter pylori UM038</name>
    <dbReference type="NCBI Taxonomy" id="1352343"/>
    <lineage>
        <taxon>Bacteria</taxon>
        <taxon>Pseudomonadati</taxon>
        <taxon>Campylobacterota</taxon>
        <taxon>Epsilonproteobacteria</taxon>
        <taxon>Campylobacterales</taxon>
        <taxon>Helicobacteraceae</taxon>
        <taxon>Helicobacter</taxon>
    </lineage>
</organism>
<dbReference type="Proteomes" id="UP000015451">
    <property type="component" value="Unassembled WGS sequence"/>
</dbReference>
<name>A0AAV3JPH6_HELPX</name>
<evidence type="ECO:0000313" key="2">
    <source>
        <dbReference type="Proteomes" id="UP000015451"/>
    </source>
</evidence>
<dbReference type="EMBL" id="AUSL01000040">
    <property type="protein sequence ID" value="EPZ67566.1"/>
    <property type="molecule type" value="Genomic_DNA"/>
</dbReference>
<keyword evidence="1" id="KW-0328">Glycosyltransferase</keyword>
<sequence>MVIIPNLYLKNLYFKSLRWFCCIPLIHDLINIFTLKPSIFDKKLNLLEK</sequence>
<dbReference type="RefSeq" id="WP_021301993.1">
    <property type="nucleotide sequence ID" value="NZ_AUSL01000040.1"/>
</dbReference>
<protein>
    <submittedName>
        <fullName evidence="1">Orotate phosphoribosyltransferase</fullName>
    </submittedName>
</protein>
<evidence type="ECO:0000313" key="1">
    <source>
        <dbReference type="EMBL" id="EPZ67566.1"/>
    </source>
</evidence>
<gene>
    <name evidence="1" type="ORF">N199_02050</name>
</gene>
<dbReference type="GO" id="GO:0016757">
    <property type="term" value="F:glycosyltransferase activity"/>
    <property type="evidence" value="ECO:0007669"/>
    <property type="project" value="UniProtKB-KW"/>
</dbReference>
<comment type="caution">
    <text evidence="1">The sequence shown here is derived from an EMBL/GenBank/DDBJ whole genome shotgun (WGS) entry which is preliminary data.</text>
</comment>
<dbReference type="AlphaFoldDB" id="A0AAV3JPH6"/>
<keyword evidence="1" id="KW-0808">Transferase</keyword>